<dbReference type="InterPro" id="IPR032675">
    <property type="entry name" value="LRR_dom_sf"/>
</dbReference>
<dbReference type="PANTHER" id="PTHR16134:SF119">
    <property type="entry name" value="AT02038P-RELATED"/>
    <property type="match status" value="1"/>
</dbReference>
<dbReference type="AlphaFoldDB" id="A0A8H5CTQ9"/>
<dbReference type="Proteomes" id="UP000559027">
    <property type="component" value="Unassembled WGS sequence"/>
</dbReference>
<feature type="domain" description="F-box" evidence="1">
    <location>
        <begin position="101"/>
        <end position="158"/>
    </location>
</feature>
<dbReference type="OrthoDB" id="3042247at2759"/>
<evidence type="ECO:0000259" key="1">
    <source>
        <dbReference type="Pfam" id="PF12937"/>
    </source>
</evidence>
<keyword evidence="3" id="KW-1185">Reference proteome</keyword>
<proteinExistence type="predicted"/>
<organism evidence="2 3">
    <name type="scientific">Leucocoprinus leucothites</name>
    <dbReference type="NCBI Taxonomy" id="201217"/>
    <lineage>
        <taxon>Eukaryota</taxon>
        <taxon>Fungi</taxon>
        <taxon>Dikarya</taxon>
        <taxon>Basidiomycota</taxon>
        <taxon>Agaricomycotina</taxon>
        <taxon>Agaricomycetes</taxon>
        <taxon>Agaricomycetidae</taxon>
        <taxon>Agaricales</taxon>
        <taxon>Agaricineae</taxon>
        <taxon>Agaricaceae</taxon>
        <taxon>Leucocoprinus</taxon>
    </lineage>
</organism>
<evidence type="ECO:0000313" key="2">
    <source>
        <dbReference type="EMBL" id="KAF5347901.1"/>
    </source>
</evidence>
<accession>A0A8H5CTQ9</accession>
<reference evidence="2 3" key="1">
    <citation type="journal article" date="2020" name="ISME J.">
        <title>Uncovering the hidden diversity of litter-decomposition mechanisms in mushroom-forming fungi.</title>
        <authorList>
            <person name="Floudas D."/>
            <person name="Bentzer J."/>
            <person name="Ahren D."/>
            <person name="Johansson T."/>
            <person name="Persson P."/>
            <person name="Tunlid A."/>
        </authorList>
    </citation>
    <scope>NUCLEOTIDE SEQUENCE [LARGE SCALE GENOMIC DNA]</scope>
    <source>
        <strain evidence="2 3">CBS 146.42</strain>
    </source>
</reference>
<sequence>MNTAGQCWSSAQPGLFLACFCVSRSLAYIYRSSTLPNYDLPSTSSESSMRAPKCTVARRVSKLSSTSLHFSDVRVMPQDYHPIRRCQLIQHPHISKSLGPISLLPNEVLSNIFLCCISDSSDCAGGVRNTSLILAQVCSSWRKACLRIPHLWTTLNLRLNTANTALPRLSPFALPEATSLSPSPAKRNPQALANLASLWFERARNQLLSVSVKLTSTYASPNSADVSSALQPILTNGSSVRHLSIHATFASQLRDFFTSLAAFDNLESLSLSVQHMDITAPITTFRNSPRLSRVSFDLHGYPPSTSLIHLPWNTIEEFEMTGSSMLPSDTFQSLLASCISLQKASFWVEDAFQDNGDTTNSGGSCGAAATAITTIPKLAHLSISFYGRHEKTASSLLTSFNLPHLRHFHFFSGFITLPFLPSIASDRLETLVASGVKVSAAEFRAFAAANPSLFSLTLDLRYFDSADILDVLDVLAAEKPRAFPSITNLSLWVRDISPHSSAYLRMIHSRGRNPSASLRFALYLSRQQHGACCHFSSCAMPSEGYTRLDEILALADACERAGGVDFYLKDVKPDEGIDGIV</sequence>
<dbReference type="Gene3D" id="1.20.1280.50">
    <property type="match status" value="1"/>
</dbReference>
<dbReference type="EMBL" id="JAACJO010000022">
    <property type="protein sequence ID" value="KAF5347901.1"/>
    <property type="molecule type" value="Genomic_DNA"/>
</dbReference>
<name>A0A8H5CTQ9_9AGAR</name>
<gene>
    <name evidence="2" type="ORF">D9756_010200</name>
</gene>
<protein>
    <recommendedName>
        <fullName evidence="1">F-box domain-containing protein</fullName>
    </recommendedName>
</protein>
<dbReference type="Pfam" id="PF12937">
    <property type="entry name" value="F-box-like"/>
    <property type="match status" value="1"/>
</dbReference>
<comment type="caution">
    <text evidence="2">The sequence shown here is derived from an EMBL/GenBank/DDBJ whole genome shotgun (WGS) entry which is preliminary data.</text>
</comment>
<dbReference type="SUPFAM" id="SSF52047">
    <property type="entry name" value="RNI-like"/>
    <property type="match status" value="1"/>
</dbReference>
<dbReference type="PANTHER" id="PTHR16134">
    <property type="entry name" value="F-BOX/TPR REPEAT PROTEIN POF3"/>
    <property type="match status" value="1"/>
</dbReference>
<dbReference type="InterPro" id="IPR001810">
    <property type="entry name" value="F-box_dom"/>
</dbReference>
<evidence type="ECO:0000313" key="3">
    <source>
        <dbReference type="Proteomes" id="UP000559027"/>
    </source>
</evidence>
<dbReference type="Gene3D" id="3.80.10.10">
    <property type="entry name" value="Ribonuclease Inhibitor"/>
    <property type="match status" value="1"/>
</dbReference>